<dbReference type="EMBL" id="RSCJ01000021">
    <property type="protein sequence ID" value="RUR76226.1"/>
    <property type="molecule type" value="Genomic_DNA"/>
</dbReference>
<evidence type="ECO:0000259" key="3">
    <source>
        <dbReference type="PROSITE" id="PS50801"/>
    </source>
</evidence>
<dbReference type="NCBIfam" id="TIGR00377">
    <property type="entry name" value="ant_ant_sig"/>
    <property type="match status" value="1"/>
</dbReference>
<evidence type="ECO:0000313" key="4">
    <source>
        <dbReference type="EMBL" id="RUR76226.1"/>
    </source>
</evidence>
<keyword evidence="5" id="KW-1185">Reference proteome</keyword>
<reference evidence="4 5" key="1">
    <citation type="journal article" date="2019" name="Genome Biol. Evol.">
        <title>Day and night: Metabolic profiles and evolutionary relationships of six axenic non-marine cyanobacteria.</title>
        <authorList>
            <person name="Will S.E."/>
            <person name="Henke P."/>
            <person name="Boedeker C."/>
            <person name="Huang S."/>
            <person name="Brinkmann H."/>
            <person name="Rohde M."/>
            <person name="Jarek M."/>
            <person name="Friedl T."/>
            <person name="Seufert S."/>
            <person name="Schumacher M."/>
            <person name="Overmann J."/>
            <person name="Neumann-Schaal M."/>
            <person name="Petersen J."/>
        </authorList>
    </citation>
    <scope>NUCLEOTIDE SEQUENCE [LARGE SCALE GENOMIC DNA]</scope>
    <source>
        <strain evidence="4 5">PCC 6912</strain>
    </source>
</reference>
<dbReference type="InterPro" id="IPR003658">
    <property type="entry name" value="Anti-sigma_ant"/>
</dbReference>
<evidence type="ECO:0000256" key="2">
    <source>
        <dbReference type="RuleBase" id="RU003749"/>
    </source>
</evidence>
<sequence>MNSNVRTIKLSGILDGVRGNELRREINDILADGTNILLIDMKEVNFVNSSGLGSLVSAMQVVRNANAKLFVCSINDQVRMLFELTKMDRIFQNFVDQDDFNRQYLTAKE</sequence>
<dbReference type="PANTHER" id="PTHR33495">
    <property type="entry name" value="ANTI-SIGMA FACTOR ANTAGONIST TM_1081-RELATED-RELATED"/>
    <property type="match status" value="1"/>
</dbReference>
<feature type="domain" description="STAS" evidence="3">
    <location>
        <begin position="1"/>
        <end position="109"/>
    </location>
</feature>
<dbReference type="STRING" id="211165.GCA_000317285_03457"/>
<dbReference type="Gene3D" id="3.30.750.24">
    <property type="entry name" value="STAS domain"/>
    <property type="match status" value="1"/>
</dbReference>
<evidence type="ECO:0000313" key="5">
    <source>
        <dbReference type="Proteomes" id="UP000268857"/>
    </source>
</evidence>
<proteinExistence type="inferred from homology"/>
<comment type="caution">
    <text evidence="4">The sequence shown here is derived from an EMBL/GenBank/DDBJ whole genome shotgun (WGS) entry which is preliminary data.</text>
</comment>
<dbReference type="Proteomes" id="UP000268857">
    <property type="component" value="Unassembled WGS sequence"/>
</dbReference>
<dbReference type="InterPro" id="IPR002645">
    <property type="entry name" value="STAS_dom"/>
</dbReference>
<dbReference type="GO" id="GO:0043856">
    <property type="term" value="F:anti-sigma factor antagonist activity"/>
    <property type="evidence" value="ECO:0007669"/>
    <property type="project" value="InterPro"/>
</dbReference>
<accession>A0A3S1AD41</accession>
<dbReference type="PANTHER" id="PTHR33495:SF2">
    <property type="entry name" value="ANTI-SIGMA FACTOR ANTAGONIST TM_1081-RELATED"/>
    <property type="match status" value="1"/>
</dbReference>
<dbReference type="SUPFAM" id="SSF52091">
    <property type="entry name" value="SpoIIaa-like"/>
    <property type="match status" value="1"/>
</dbReference>
<dbReference type="OrthoDB" id="9796601at2"/>
<dbReference type="RefSeq" id="WP_016875979.1">
    <property type="nucleotide sequence ID" value="NZ_AJLN01000093.1"/>
</dbReference>
<dbReference type="Pfam" id="PF01740">
    <property type="entry name" value="STAS"/>
    <property type="match status" value="1"/>
</dbReference>
<dbReference type="PROSITE" id="PS50801">
    <property type="entry name" value="STAS"/>
    <property type="match status" value="1"/>
</dbReference>
<comment type="similarity">
    <text evidence="1 2">Belongs to the anti-sigma-factor antagonist family.</text>
</comment>
<dbReference type="AlphaFoldDB" id="A0A3S1AD41"/>
<name>A0A3S1AD41_CHLFR</name>
<dbReference type="CDD" id="cd07043">
    <property type="entry name" value="STAS_anti-anti-sigma_factors"/>
    <property type="match status" value="1"/>
</dbReference>
<organism evidence="4 5">
    <name type="scientific">Chlorogloeopsis fritschii PCC 6912</name>
    <dbReference type="NCBI Taxonomy" id="211165"/>
    <lineage>
        <taxon>Bacteria</taxon>
        <taxon>Bacillati</taxon>
        <taxon>Cyanobacteriota</taxon>
        <taxon>Cyanophyceae</taxon>
        <taxon>Nostocales</taxon>
        <taxon>Chlorogloeopsidaceae</taxon>
        <taxon>Chlorogloeopsis</taxon>
    </lineage>
</organism>
<protein>
    <recommendedName>
        <fullName evidence="2">Anti-sigma factor antagonist</fullName>
    </recommendedName>
</protein>
<evidence type="ECO:0000256" key="1">
    <source>
        <dbReference type="ARBA" id="ARBA00009013"/>
    </source>
</evidence>
<gene>
    <name evidence="4" type="ORF">PCC6912_43980</name>
</gene>
<dbReference type="InterPro" id="IPR036513">
    <property type="entry name" value="STAS_dom_sf"/>
</dbReference>